<sequence length="81" mass="9368">MAESSRILINYDDRQQDELTDLLIKIDGIEDHEFRTEDGHPVVELAVRPEKHLNVKQQIEKCNAVQTFDTEPVKHIRGGML</sequence>
<gene>
    <name evidence="1" type="ORF">C477_01495</name>
</gene>
<keyword evidence="2" id="KW-1185">Reference proteome</keyword>
<protein>
    <submittedName>
        <fullName evidence="1">Uncharacterized protein</fullName>
    </submittedName>
</protein>
<proteinExistence type="predicted"/>
<name>M0CKQ6_9EURY</name>
<dbReference type="AlphaFoldDB" id="M0CKQ6"/>
<dbReference type="RefSeq" id="WP_008892646.1">
    <property type="nucleotide sequence ID" value="NZ_AOIS01000010.1"/>
</dbReference>
<evidence type="ECO:0000313" key="1">
    <source>
        <dbReference type="EMBL" id="ELZ23831.1"/>
    </source>
</evidence>
<dbReference type="EMBL" id="AOIS01000010">
    <property type="protein sequence ID" value="ELZ23831.1"/>
    <property type="molecule type" value="Genomic_DNA"/>
</dbReference>
<organism evidence="1 2">
    <name type="scientific">Haloterrigena salina JCM 13891</name>
    <dbReference type="NCBI Taxonomy" id="1227488"/>
    <lineage>
        <taxon>Archaea</taxon>
        <taxon>Methanobacteriati</taxon>
        <taxon>Methanobacteriota</taxon>
        <taxon>Stenosarchaea group</taxon>
        <taxon>Halobacteria</taxon>
        <taxon>Halobacteriales</taxon>
        <taxon>Natrialbaceae</taxon>
        <taxon>Haloterrigena</taxon>
    </lineage>
</organism>
<dbReference type="STRING" id="1227488.C477_01495"/>
<comment type="caution">
    <text evidence="1">The sequence shown here is derived from an EMBL/GenBank/DDBJ whole genome shotgun (WGS) entry which is preliminary data.</text>
</comment>
<reference evidence="1 2" key="1">
    <citation type="journal article" date="2014" name="PLoS Genet.">
        <title>Phylogenetically driven sequencing of extremely halophilic archaea reveals strategies for static and dynamic osmo-response.</title>
        <authorList>
            <person name="Becker E.A."/>
            <person name="Seitzer P.M."/>
            <person name="Tritt A."/>
            <person name="Larsen D."/>
            <person name="Krusor M."/>
            <person name="Yao A.I."/>
            <person name="Wu D."/>
            <person name="Madern D."/>
            <person name="Eisen J.A."/>
            <person name="Darling A.E."/>
            <person name="Facciotti M.T."/>
        </authorList>
    </citation>
    <scope>NUCLEOTIDE SEQUENCE [LARGE SCALE GENOMIC DNA]</scope>
    <source>
        <strain evidence="1 2">JCM 13891</strain>
    </source>
</reference>
<dbReference type="Proteomes" id="UP000011657">
    <property type="component" value="Unassembled WGS sequence"/>
</dbReference>
<evidence type="ECO:0000313" key="2">
    <source>
        <dbReference type="Proteomes" id="UP000011657"/>
    </source>
</evidence>
<accession>M0CKQ6</accession>